<evidence type="ECO:0000313" key="2">
    <source>
        <dbReference type="Proteomes" id="UP000035800"/>
    </source>
</evidence>
<name>K8YFI5_9LEPT</name>
<reference evidence="1 2" key="2">
    <citation type="journal article" date="2014" name="Emerg. Microbes Infect.">
        <title>Potential impact on kidney infection: a whole-genome analysis of Leptospira santarosai serovar Shermani.</title>
        <authorList>
            <person name="Chou L.F."/>
            <person name="Chen T.W."/>
            <person name="Ko Y.C."/>
            <person name="Pan M.J."/>
            <person name="Tian Y.C."/>
            <person name="Chiu C.H."/>
            <person name="Tang P."/>
            <person name="Hung C.C."/>
            <person name="Yang C.W."/>
        </authorList>
    </citation>
    <scope>NUCLEOTIDE SEQUENCE</scope>
    <source>
        <strain evidence="1 2">LT 821</strain>
    </source>
</reference>
<sequence length="40" mass="4620">MSQKSDFYSKKIRAEGCGSLFFLKLLRLSAEVIDFLLDYS</sequence>
<dbReference type="EMBL" id="CP006694">
    <property type="protein sequence ID" value="EKT88130.1"/>
    <property type="molecule type" value="Genomic_DNA"/>
</dbReference>
<proteinExistence type="predicted"/>
<gene>
    <name evidence="1" type="ORF">LSS_04059</name>
</gene>
<dbReference type="STRING" id="758847.LSS_04059"/>
<protein>
    <submittedName>
        <fullName evidence="1">Uncharacterized protein</fullName>
    </submittedName>
</protein>
<dbReference type="PATRIC" id="fig|758847.3.peg.841"/>
<dbReference type="GeneID" id="76832762"/>
<dbReference type="KEGG" id="lst:LSS_04059"/>
<evidence type="ECO:0000313" key="1">
    <source>
        <dbReference type="EMBL" id="EKT88130.1"/>
    </source>
</evidence>
<dbReference type="RefSeq" id="WP_004458568.1">
    <property type="nucleotide sequence ID" value="NZ_CP006694.1"/>
</dbReference>
<accession>K8YFI5</accession>
<organism evidence="1 2">
    <name type="scientific">Leptospira santarosai serovar Shermani str. LT 821</name>
    <dbReference type="NCBI Taxonomy" id="758847"/>
    <lineage>
        <taxon>Bacteria</taxon>
        <taxon>Pseudomonadati</taxon>
        <taxon>Spirochaetota</taxon>
        <taxon>Spirochaetia</taxon>
        <taxon>Leptospirales</taxon>
        <taxon>Leptospiraceae</taxon>
        <taxon>Leptospira</taxon>
    </lineage>
</organism>
<dbReference type="AlphaFoldDB" id="K8YFI5"/>
<dbReference type="Proteomes" id="UP000035800">
    <property type="component" value="Chromosome I"/>
</dbReference>
<reference evidence="1 2" key="1">
    <citation type="journal article" date="2012" name="Gene">
        <title>Sequence of Leptospira santarosai serovar Shermani genome and prediction of virulence-associated genes.</title>
        <authorList>
            <person name="Chou L.F."/>
            <person name="Chen Y.T."/>
            <person name="Lu C.W."/>
            <person name="Ko Y.C."/>
            <person name="Tang C.Y."/>
            <person name="Pan M.J."/>
            <person name="Tian Y.C."/>
            <person name="Chiu C.H."/>
            <person name="Hung C.C."/>
            <person name="Yang C.W."/>
        </authorList>
    </citation>
    <scope>NUCLEOTIDE SEQUENCE [LARGE SCALE GENOMIC DNA]</scope>
    <source>
        <strain evidence="1">LT 821</strain>
    </source>
</reference>